<evidence type="ECO:0000256" key="9">
    <source>
        <dbReference type="SAM" id="Phobius"/>
    </source>
</evidence>
<dbReference type="Pfam" id="PF00999">
    <property type="entry name" value="Na_H_Exchanger"/>
    <property type="match status" value="1"/>
</dbReference>
<evidence type="ECO:0000256" key="2">
    <source>
        <dbReference type="ARBA" id="ARBA00022448"/>
    </source>
</evidence>
<dbReference type="Gene3D" id="1.20.1530.20">
    <property type="match status" value="1"/>
</dbReference>
<dbReference type="PANTHER" id="PTHR32507:SF8">
    <property type="entry name" value="CNH1P"/>
    <property type="match status" value="1"/>
</dbReference>
<feature type="transmembrane region" description="Helical" evidence="9">
    <location>
        <begin position="88"/>
        <end position="110"/>
    </location>
</feature>
<dbReference type="AlphaFoldDB" id="A0A7Y9JNE7"/>
<protein>
    <submittedName>
        <fullName evidence="11">NhaP-type Na+/H+ or K+/H+ antiporter</fullName>
    </submittedName>
</protein>
<name>A0A7Y9JNE7_9ACTN</name>
<dbReference type="GO" id="GO:0005886">
    <property type="term" value="C:plasma membrane"/>
    <property type="evidence" value="ECO:0007669"/>
    <property type="project" value="UniProtKB-SubCell"/>
</dbReference>
<evidence type="ECO:0000259" key="10">
    <source>
        <dbReference type="Pfam" id="PF00999"/>
    </source>
</evidence>
<feature type="transmembrane region" description="Helical" evidence="9">
    <location>
        <begin position="49"/>
        <end position="67"/>
    </location>
</feature>
<evidence type="ECO:0000256" key="4">
    <source>
        <dbReference type="ARBA" id="ARBA00022475"/>
    </source>
</evidence>
<keyword evidence="6 9" id="KW-1133">Transmembrane helix</keyword>
<sequence length="417" mass="43414">MTELLVLALTLLAYAMVSSRLSLSPITAPMVFTGVGLLAGAAGLVDLELDGEVVTLLVEVTLTLVLFTDAIRIDLRALRRHLGLPVRLLGVGLPLTILAGTAVGALLLPGLGLLEAALLAAVLAPTDAALGQAVVSDPRLPVRIRQAINVESGLNDGIALPVVTVLLAVVVAEEGARATDGWWSLALSQVGFGVGVGVVAGLAGGWLLDRRARAGAVEGVYRQLAALAVVAAAYAGAVQLGGNGFIAAFVAGLAFGHVARAHCEHVQDFSEDEGELLTVTTFLVFGAVLVGPVLDEVTWRTAAYAVCSLTVVRVLPVLVALLGSRTLVETRLFLGWFGPRGLASILFALLVVEEVDGPVGQEVFEVACLTVLLSVVLHGLSASTWSGRLARRLDRLGRDRAEHGDAAEMPTRRRLGR</sequence>
<dbReference type="RefSeq" id="WP_179613778.1">
    <property type="nucleotide sequence ID" value="NZ_CP059163.1"/>
</dbReference>
<dbReference type="InterPro" id="IPR038770">
    <property type="entry name" value="Na+/solute_symporter_sf"/>
</dbReference>
<accession>A0A7Y9JNE7</accession>
<dbReference type="PANTHER" id="PTHR32507">
    <property type="entry name" value="NA(+)/H(+) ANTIPORTER 1"/>
    <property type="match status" value="1"/>
</dbReference>
<gene>
    <name evidence="11" type="ORF">BKA08_000045</name>
</gene>
<comment type="caution">
    <text evidence="11">The sequence shown here is derived from an EMBL/GenBank/DDBJ whole genome shotgun (WGS) entry which is preliminary data.</text>
</comment>
<dbReference type="GO" id="GO:1902600">
    <property type="term" value="P:proton transmembrane transport"/>
    <property type="evidence" value="ECO:0007669"/>
    <property type="project" value="InterPro"/>
</dbReference>
<dbReference type="InterPro" id="IPR006153">
    <property type="entry name" value="Cation/H_exchanger_TM"/>
</dbReference>
<evidence type="ECO:0000256" key="8">
    <source>
        <dbReference type="ARBA" id="ARBA00023136"/>
    </source>
</evidence>
<keyword evidence="3" id="KW-0050">Antiport</keyword>
<evidence type="ECO:0000256" key="5">
    <source>
        <dbReference type="ARBA" id="ARBA00022692"/>
    </source>
</evidence>
<feature type="transmembrane region" description="Helical" evidence="9">
    <location>
        <begin position="182"/>
        <end position="208"/>
    </location>
</feature>
<evidence type="ECO:0000256" key="6">
    <source>
        <dbReference type="ARBA" id="ARBA00022989"/>
    </source>
</evidence>
<keyword evidence="7" id="KW-0406">Ion transport</keyword>
<reference evidence="11 12" key="1">
    <citation type="submission" date="2020-07" db="EMBL/GenBank/DDBJ databases">
        <title>Sequencing the genomes of 1000 actinobacteria strains.</title>
        <authorList>
            <person name="Klenk H.-P."/>
        </authorList>
    </citation>
    <scope>NUCLEOTIDE SEQUENCE [LARGE SCALE GENOMIC DNA]</scope>
    <source>
        <strain evidence="11 12">DSM 18965</strain>
    </source>
</reference>
<feature type="transmembrane region" description="Helical" evidence="9">
    <location>
        <begin position="364"/>
        <end position="385"/>
    </location>
</feature>
<keyword evidence="12" id="KW-1185">Reference proteome</keyword>
<evidence type="ECO:0000256" key="7">
    <source>
        <dbReference type="ARBA" id="ARBA00023065"/>
    </source>
</evidence>
<proteinExistence type="predicted"/>
<evidence type="ECO:0000256" key="1">
    <source>
        <dbReference type="ARBA" id="ARBA00004651"/>
    </source>
</evidence>
<keyword evidence="2" id="KW-0813">Transport</keyword>
<feature type="domain" description="Cation/H+ exchanger transmembrane" evidence="10">
    <location>
        <begin position="8"/>
        <end position="383"/>
    </location>
</feature>
<dbReference type="GO" id="GO:0015297">
    <property type="term" value="F:antiporter activity"/>
    <property type="evidence" value="ECO:0007669"/>
    <property type="project" value="UniProtKB-KW"/>
</dbReference>
<keyword evidence="8 9" id="KW-0472">Membrane</keyword>
<comment type="subcellular location">
    <subcellularLocation>
        <location evidence="1">Cell membrane</location>
        <topology evidence="1">Multi-pass membrane protein</topology>
    </subcellularLocation>
</comment>
<keyword evidence="5 9" id="KW-0812">Transmembrane</keyword>
<keyword evidence="4" id="KW-1003">Cell membrane</keyword>
<dbReference type="EMBL" id="JACCBE010000001">
    <property type="protein sequence ID" value="NYD55807.1"/>
    <property type="molecule type" value="Genomic_DNA"/>
</dbReference>
<evidence type="ECO:0000313" key="11">
    <source>
        <dbReference type="EMBL" id="NYD55807.1"/>
    </source>
</evidence>
<organism evidence="11 12">
    <name type="scientific">Nocardioides marinisabuli</name>
    <dbReference type="NCBI Taxonomy" id="419476"/>
    <lineage>
        <taxon>Bacteria</taxon>
        <taxon>Bacillati</taxon>
        <taxon>Actinomycetota</taxon>
        <taxon>Actinomycetes</taxon>
        <taxon>Propionibacteriales</taxon>
        <taxon>Nocardioidaceae</taxon>
        <taxon>Nocardioides</taxon>
    </lineage>
</organism>
<feature type="transmembrane region" description="Helical" evidence="9">
    <location>
        <begin position="301"/>
        <end position="321"/>
    </location>
</feature>
<feature type="transmembrane region" description="Helical" evidence="9">
    <location>
        <begin position="333"/>
        <end position="352"/>
    </location>
</feature>
<evidence type="ECO:0000313" key="12">
    <source>
        <dbReference type="Proteomes" id="UP000516957"/>
    </source>
</evidence>
<dbReference type="Proteomes" id="UP000516957">
    <property type="component" value="Unassembled WGS sequence"/>
</dbReference>
<evidence type="ECO:0000256" key="3">
    <source>
        <dbReference type="ARBA" id="ARBA00022449"/>
    </source>
</evidence>